<dbReference type="GO" id="GO:0005615">
    <property type="term" value="C:extracellular space"/>
    <property type="evidence" value="ECO:0007669"/>
    <property type="project" value="TreeGrafter"/>
</dbReference>
<comment type="subcellular location">
    <subcellularLocation>
        <location evidence="2">Cell membrane</location>
        <topology evidence="2">Lipid-anchor</topology>
        <topology evidence="2">GPI-anchor</topology>
    </subcellularLocation>
</comment>
<dbReference type="GO" id="GO:0004230">
    <property type="term" value="F:glutamyl aminopeptidase activity"/>
    <property type="evidence" value="ECO:0007669"/>
    <property type="project" value="UniProtKB-EC"/>
</dbReference>
<evidence type="ECO:0000259" key="9">
    <source>
        <dbReference type="Pfam" id="PF01433"/>
    </source>
</evidence>
<dbReference type="GO" id="GO:0005737">
    <property type="term" value="C:cytoplasm"/>
    <property type="evidence" value="ECO:0007669"/>
    <property type="project" value="TreeGrafter"/>
</dbReference>
<evidence type="ECO:0000256" key="4">
    <source>
        <dbReference type="ARBA" id="ARBA00022670"/>
    </source>
</evidence>
<accession>A0A9J6FYQ2</accession>
<comment type="caution">
    <text evidence="10">The sequence shown here is derived from an EMBL/GenBank/DDBJ whole genome shotgun (WGS) entry which is preliminary data.</text>
</comment>
<keyword evidence="4" id="KW-0645">Protease</keyword>
<keyword evidence="5" id="KW-0479">Metal-binding</keyword>
<keyword evidence="11" id="KW-1185">Reference proteome</keyword>
<dbReference type="PANTHER" id="PTHR11533">
    <property type="entry name" value="PROTEASE M1 ZINC METALLOPROTEASE"/>
    <property type="match status" value="1"/>
</dbReference>
<keyword evidence="6" id="KW-0378">Hydrolase</keyword>
<dbReference type="GO" id="GO:0005886">
    <property type="term" value="C:plasma membrane"/>
    <property type="evidence" value="ECO:0007669"/>
    <property type="project" value="UniProtKB-SubCell"/>
</dbReference>
<evidence type="ECO:0000256" key="7">
    <source>
        <dbReference type="ARBA" id="ARBA00022833"/>
    </source>
</evidence>
<keyword evidence="7" id="KW-0862">Zinc</keyword>
<dbReference type="GO" id="GO:0043171">
    <property type="term" value="P:peptide catabolic process"/>
    <property type="evidence" value="ECO:0007669"/>
    <property type="project" value="TreeGrafter"/>
</dbReference>
<dbReference type="InterPro" id="IPR027268">
    <property type="entry name" value="Peptidase_M4/M1_CTD_sf"/>
</dbReference>
<dbReference type="Pfam" id="PF01433">
    <property type="entry name" value="Peptidase_M1"/>
    <property type="match status" value="1"/>
</dbReference>
<evidence type="ECO:0000313" key="10">
    <source>
        <dbReference type="EMBL" id="KAH9368197.1"/>
    </source>
</evidence>
<evidence type="ECO:0000256" key="1">
    <source>
        <dbReference type="ARBA" id="ARBA00001947"/>
    </source>
</evidence>
<dbReference type="PRINTS" id="PR00756">
    <property type="entry name" value="ALADIPTASE"/>
</dbReference>
<dbReference type="VEuPathDB" id="VectorBase:HLOH_046068"/>
<dbReference type="AlphaFoldDB" id="A0A9J6FYQ2"/>
<dbReference type="Proteomes" id="UP000821853">
    <property type="component" value="Chromosome 2"/>
</dbReference>
<dbReference type="PANTHER" id="PTHR11533:SF294">
    <property type="entry name" value="THYROTROPIN-RELEASING HORMONE-DEGRADING ECTOENZYME"/>
    <property type="match status" value="1"/>
</dbReference>
<gene>
    <name evidence="10" type="ORF">HPB48_010622</name>
</gene>
<evidence type="ECO:0000256" key="8">
    <source>
        <dbReference type="ARBA" id="ARBA00023049"/>
    </source>
</evidence>
<sequence length="225" mass="25603">MQVGSLPHSAPLCAVTDFVAVPVLPVPALEQWGLVTFQDAYLTFRSRETPFQMKVESLRVITNKIIQQWIGNLVTVAWWDDVWLKEGLSRYIMYTAASRVDPQAEISMTVLASDTHLAMEFDGFNTSLPLSRPLNKSADISRHLNRLTRAKAQKAQYERVTLNVTIAMREWVYKPGYPVVFVNRSYETNTFSLYQRRFIFGSGPVDKQVPRVVMSVENNPSVKTS</sequence>
<dbReference type="EMBL" id="JABSTR010000004">
    <property type="protein sequence ID" value="KAH9368197.1"/>
    <property type="molecule type" value="Genomic_DNA"/>
</dbReference>
<dbReference type="Gene3D" id="1.10.390.10">
    <property type="entry name" value="Neutral Protease Domain 2"/>
    <property type="match status" value="1"/>
</dbReference>
<dbReference type="InterPro" id="IPR001930">
    <property type="entry name" value="Peptidase_M1"/>
</dbReference>
<name>A0A9J6FYQ2_HAELO</name>
<dbReference type="GO" id="GO:0006508">
    <property type="term" value="P:proteolysis"/>
    <property type="evidence" value="ECO:0007669"/>
    <property type="project" value="UniProtKB-KW"/>
</dbReference>
<dbReference type="InterPro" id="IPR014782">
    <property type="entry name" value="Peptidase_M1_dom"/>
</dbReference>
<comment type="cofactor">
    <cofactor evidence="1">
        <name>Zn(2+)</name>
        <dbReference type="ChEBI" id="CHEBI:29105"/>
    </cofactor>
</comment>
<evidence type="ECO:0000313" key="11">
    <source>
        <dbReference type="Proteomes" id="UP000821853"/>
    </source>
</evidence>
<proteinExistence type="inferred from homology"/>
<dbReference type="OrthoDB" id="6490266at2759"/>
<organism evidence="10 11">
    <name type="scientific">Haemaphysalis longicornis</name>
    <name type="common">Bush tick</name>
    <dbReference type="NCBI Taxonomy" id="44386"/>
    <lineage>
        <taxon>Eukaryota</taxon>
        <taxon>Metazoa</taxon>
        <taxon>Ecdysozoa</taxon>
        <taxon>Arthropoda</taxon>
        <taxon>Chelicerata</taxon>
        <taxon>Arachnida</taxon>
        <taxon>Acari</taxon>
        <taxon>Parasitiformes</taxon>
        <taxon>Ixodida</taxon>
        <taxon>Ixodoidea</taxon>
        <taxon>Ixodidae</taxon>
        <taxon>Haemaphysalinae</taxon>
        <taxon>Haemaphysalis</taxon>
    </lineage>
</organism>
<reference evidence="10 11" key="1">
    <citation type="journal article" date="2020" name="Cell">
        <title>Large-Scale Comparative Analyses of Tick Genomes Elucidate Their Genetic Diversity and Vector Capacities.</title>
        <authorList>
            <consortium name="Tick Genome and Microbiome Consortium (TIGMIC)"/>
            <person name="Jia N."/>
            <person name="Wang J."/>
            <person name="Shi W."/>
            <person name="Du L."/>
            <person name="Sun Y."/>
            <person name="Zhan W."/>
            <person name="Jiang J.F."/>
            <person name="Wang Q."/>
            <person name="Zhang B."/>
            <person name="Ji P."/>
            <person name="Bell-Sakyi L."/>
            <person name="Cui X.M."/>
            <person name="Yuan T.T."/>
            <person name="Jiang B.G."/>
            <person name="Yang W.F."/>
            <person name="Lam T.T."/>
            <person name="Chang Q.C."/>
            <person name="Ding S.J."/>
            <person name="Wang X.J."/>
            <person name="Zhu J.G."/>
            <person name="Ruan X.D."/>
            <person name="Zhao L."/>
            <person name="Wei J.T."/>
            <person name="Ye R.Z."/>
            <person name="Que T.C."/>
            <person name="Du C.H."/>
            <person name="Zhou Y.H."/>
            <person name="Cheng J.X."/>
            <person name="Dai P.F."/>
            <person name="Guo W.B."/>
            <person name="Han X.H."/>
            <person name="Huang E.J."/>
            <person name="Li L.F."/>
            <person name="Wei W."/>
            <person name="Gao Y.C."/>
            <person name="Liu J.Z."/>
            <person name="Shao H.Z."/>
            <person name="Wang X."/>
            <person name="Wang C.C."/>
            <person name="Yang T.C."/>
            <person name="Huo Q.B."/>
            <person name="Li W."/>
            <person name="Chen H.Y."/>
            <person name="Chen S.E."/>
            <person name="Zhou L.G."/>
            <person name="Ni X.B."/>
            <person name="Tian J.H."/>
            <person name="Sheng Y."/>
            <person name="Liu T."/>
            <person name="Pan Y.S."/>
            <person name="Xia L.Y."/>
            <person name="Li J."/>
            <person name="Zhao F."/>
            <person name="Cao W.C."/>
        </authorList>
    </citation>
    <scope>NUCLEOTIDE SEQUENCE [LARGE SCALE GENOMIC DNA]</scope>
    <source>
        <strain evidence="10">HaeL-2018</strain>
    </source>
</reference>
<dbReference type="GO" id="GO:0070006">
    <property type="term" value="F:metalloaminopeptidase activity"/>
    <property type="evidence" value="ECO:0007669"/>
    <property type="project" value="TreeGrafter"/>
</dbReference>
<evidence type="ECO:0000256" key="5">
    <source>
        <dbReference type="ARBA" id="ARBA00022723"/>
    </source>
</evidence>
<dbReference type="SUPFAM" id="SSF55486">
    <property type="entry name" value="Metalloproteases ('zincins'), catalytic domain"/>
    <property type="match status" value="1"/>
</dbReference>
<dbReference type="InterPro" id="IPR050344">
    <property type="entry name" value="Peptidase_M1_aminopeptidases"/>
</dbReference>
<evidence type="ECO:0000256" key="2">
    <source>
        <dbReference type="ARBA" id="ARBA00004609"/>
    </source>
</evidence>
<protein>
    <recommendedName>
        <fullName evidence="9">Peptidase M1 membrane alanine aminopeptidase domain-containing protein</fullName>
    </recommendedName>
</protein>
<evidence type="ECO:0000256" key="6">
    <source>
        <dbReference type="ARBA" id="ARBA00022801"/>
    </source>
</evidence>
<feature type="domain" description="Peptidase M1 membrane alanine aminopeptidase" evidence="9">
    <location>
        <begin position="16"/>
        <end position="153"/>
    </location>
</feature>
<dbReference type="GO" id="GO:0008270">
    <property type="term" value="F:zinc ion binding"/>
    <property type="evidence" value="ECO:0007669"/>
    <property type="project" value="InterPro"/>
</dbReference>
<evidence type="ECO:0000256" key="3">
    <source>
        <dbReference type="ARBA" id="ARBA00010136"/>
    </source>
</evidence>
<comment type="similarity">
    <text evidence="3">Belongs to the peptidase M1 family.</text>
</comment>
<keyword evidence="8" id="KW-0482">Metalloprotease</keyword>
<dbReference type="GO" id="GO:0042277">
    <property type="term" value="F:peptide binding"/>
    <property type="evidence" value="ECO:0007669"/>
    <property type="project" value="TreeGrafter"/>
</dbReference>